<dbReference type="GO" id="GO:0031640">
    <property type="term" value="P:killing of cells of another organism"/>
    <property type="evidence" value="ECO:0007669"/>
    <property type="project" value="UniProtKB-KW"/>
</dbReference>
<dbReference type="GO" id="GO:0003796">
    <property type="term" value="F:lysozyme activity"/>
    <property type="evidence" value="ECO:0007669"/>
    <property type="project" value="UniProtKB-EC"/>
</dbReference>
<feature type="signal peptide" evidence="8">
    <location>
        <begin position="1"/>
        <end position="20"/>
    </location>
</feature>
<dbReference type="SUPFAM" id="SSF53955">
    <property type="entry name" value="Lysozyme-like"/>
    <property type="match status" value="1"/>
</dbReference>
<feature type="domain" description="Glycosyl hydrolases family 22 (GH22)" evidence="9">
    <location>
        <begin position="91"/>
        <end position="109"/>
    </location>
</feature>
<dbReference type="Proteomes" id="UP000829291">
    <property type="component" value="Chromosome 1"/>
</dbReference>
<evidence type="ECO:0000256" key="3">
    <source>
        <dbReference type="ARBA" id="ARBA00012732"/>
    </source>
</evidence>
<dbReference type="RefSeq" id="XP_015515022.1">
    <property type="nucleotide sequence ID" value="XM_015659536.1"/>
</dbReference>
<dbReference type="InterPro" id="IPR001916">
    <property type="entry name" value="Glyco_hydro_22"/>
</dbReference>
<name>A0A6J0BL95_NEOLC</name>
<organism evidence="10 11">
    <name type="scientific">Neodiprion lecontei</name>
    <name type="common">Redheaded pine sawfly</name>
    <dbReference type="NCBI Taxonomy" id="441921"/>
    <lineage>
        <taxon>Eukaryota</taxon>
        <taxon>Metazoa</taxon>
        <taxon>Ecdysozoa</taxon>
        <taxon>Arthropoda</taxon>
        <taxon>Hexapoda</taxon>
        <taxon>Insecta</taxon>
        <taxon>Pterygota</taxon>
        <taxon>Neoptera</taxon>
        <taxon>Endopterygota</taxon>
        <taxon>Hymenoptera</taxon>
        <taxon>Tenthredinoidea</taxon>
        <taxon>Diprionidae</taxon>
        <taxon>Diprioninae</taxon>
        <taxon>Neodiprion</taxon>
    </lineage>
</organism>
<evidence type="ECO:0000313" key="12">
    <source>
        <dbReference type="RefSeq" id="XP_015515023.1"/>
    </source>
</evidence>
<dbReference type="KEGG" id="nlo:107220799"/>
<dbReference type="AlphaFoldDB" id="A0A6J0BL95"/>
<evidence type="ECO:0000259" key="9">
    <source>
        <dbReference type="PROSITE" id="PS00128"/>
    </source>
</evidence>
<keyword evidence="6" id="KW-0378">Hydrolase</keyword>
<keyword evidence="4" id="KW-0081">Bacteriolytic enzyme</keyword>
<dbReference type="FunFam" id="1.10.530.10:FF:000001">
    <property type="entry name" value="Lysozyme C"/>
    <property type="match status" value="1"/>
</dbReference>
<keyword evidence="8" id="KW-0732">Signal</keyword>
<dbReference type="SMART" id="SM00263">
    <property type="entry name" value="LYZ1"/>
    <property type="match status" value="1"/>
</dbReference>
<dbReference type="EC" id="3.2.1.17" evidence="3"/>
<dbReference type="PROSITE" id="PS00128">
    <property type="entry name" value="GLYCOSYL_HYDROL_F22_1"/>
    <property type="match status" value="1"/>
</dbReference>
<evidence type="ECO:0000313" key="11">
    <source>
        <dbReference type="RefSeq" id="XP_015515022.1"/>
    </source>
</evidence>
<dbReference type="InterPro" id="IPR019799">
    <property type="entry name" value="Glyco_hydro_22_CS"/>
</dbReference>
<accession>A0A6J0BL95</accession>
<dbReference type="GO" id="GO:0042742">
    <property type="term" value="P:defense response to bacterium"/>
    <property type="evidence" value="ECO:0007669"/>
    <property type="project" value="UniProtKB-KW"/>
</dbReference>
<dbReference type="PANTHER" id="PTHR11407">
    <property type="entry name" value="LYSOZYME C"/>
    <property type="match status" value="1"/>
</dbReference>
<evidence type="ECO:0000256" key="2">
    <source>
        <dbReference type="ARBA" id="ARBA00010859"/>
    </source>
</evidence>
<evidence type="ECO:0000256" key="5">
    <source>
        <dbReference type="ARBA" id="ARBA00023157"/>
    </source>
</evidence>
<dbReference type="PRINTS" id="PR00135">
    <property type="entry name" value="LYZLACT"/>
</dbReference>
<evidence type="ECO:0000256" key="8">
    <source>
        <dbReference type="SAM" id="SignalP"/>
    </source>
</evidence>
<protein>
    <recommendedName>
        <fullName evidence="3">lysozyme</fullName>
        <ecNumber evidence="3">3.2.1.17</ecNumber>
    </recommendedName>
</protein>
<comment type="similarity">
    <text evidence="2 7">Belongs to the glycosyl hydrolase 22 family.</text>
</comment>
<dbReference type="PRINTS" id="PR00137">
    <property type="entry name" value="LYSOZYME"/>
</dbReference>
<feature type="chain" id="PRO_5044636887" description="lysozyme" evidence="8">
    <location>
        <begin position="21"/>
        <end position="142"/>
    </location>
</feature>
<evidence type="ECO:0000256" key="6">
    <source>
        <dbReference type="ARBA" id="ARBA00023295"/>
    </source>
</evidence>
<dbReference type="RefSeq" id="XP_015515023.1">
    <property type="nucleotide sequence ID" value="XM_015659537.1"/>
</dbReference>
<gene>
    <name evidence="11 12" type="primary">LOC107220799</name>
</gene>
<dbReference type="Pfam" id="PF00062">
    <property type="entry name" value="Lys"/>
    <property type="match status" value="1"/>
</dbReference>
<dbReference type="PROSITE" id="PS51348">
    <property type="entry name" value="GLYCOSYL_HYDROL_F22_2"/>
    <property type="match status" value="1"/>
</dbReference>
<keyword evidence="6" id="KW-0326">Glycosidase</keyword>
<keyword evidence="4" id="KW-0929">Antimicrobial</keyword>
<sequence>MKALFVVLALLLVTVSHCTGKTFTRCGLALELDRQGLDRGKMNDWVCLVEKESARNTSAIGGPNRNGSYDYGLFQINGNIWCSLGVAGSDCNIKCEDLLDDDITDDVRCAKKIYRRHKFYAWNGWKNGCLNKVIPDVHYCFN</sequence>
<dbReference type="InterPro" id="IPR000974">
    <property type="entry name" value="Glyco_hydro_22_lys"/>
</dbReference>
<dbReference type="InterPro" id="IPR023346">
    <property type="entry name" value="Lysozyme-like_dom_sf"/>
</dbReference>
<dbReference type="GeneID" id="107220799"/>
<evidence type="ECO:0000256" key="1">
    <source>
        <dbReference type="ARBA" id="ARBA00000632"/>
    </source>
</evidence>
<evidence type="ECO:0000256" key="4">
    <source>
        <dbReference type="ARBA" id="ARBA00022638"/>
    </source>
</evidence>
<reference evidence="11 12" key="1">
    <citation type="submission" date="2025-04" db="UniProtKB">
        <authorList>
            <consortium name="RefSeq"/>
        </authorList>
    </citation>
    <scope>IDENTIFICATION</scope>
    <source>
        <tissue evidence="11 12">Whole body</tissue>
    </source>
</reference>
<keyword evidence="5" id="KW-1015">Disulfide bond</keyword>
<comment type="catalytic activity">
    <reaction evidence="1">
        <text>Hydrolysis of (1-&gt;4)-beta-linkages between N-acetylmuramic acid and N-acetyl-D-glucosamine residues in a peptidoglycan and between N-acetyl-D-glucosamine residues in chitodextrins.</text>
        <dbReference type="EC" id="3.2.1.17"/>
    </reaction>
</comment>
<dbReference type="CDD" id="cd16899">
    <property type="entry name" value="LYZ_C_invert"/>
    <property type="match status" value="1"/>
</dbReference>
<proteinExistence type="inferred from homology"/>
<dbReference type="Gene3D" id="1.10.530.10">
    <property type="match status" value="1"/>
</dbReference>
<evidence type="ECO:0000256" key="7">
    <source>
        <dbReference type="RuleBase" id="RU004440"/>
    </source>
</evidence>
<dbReference type="OrthoDB" id="17373at2759"/>
<evidence type="ECO:0000313" key="10">
    <source>
        <dbReference type="Proteomes" id="UP000829291"/>
    </source>
</evidence>
<keyword evidence="10" id="KW-1185">Reference proteome</keyword>
<dbReference type="PANTHER" id="PTHR11407:SF63">
    <property type="entry name" value="LYSOZYME C"/>
    <property type="match status" value="1"/>
</dbReference>